<name>A0A0X8X1P9_9SPHI</name>
<evidence type="ECO:0000256" key="3">
    <source>
        <dbReference type="ARBA" id="ARBA00009120"/>
    </source>
</evidence>
<dbReference type="AlphaFoldDB" id="A0A0X8X1P9"/>
<dbReference type="CDD" id="cd17394">
    <property type="entry name" value="MFS_FucP_like"/>
    <property type="match status" value="1"/>
</dbReference>
<dbReference type="PANTHER" id="PTHR43702">
    <property type="entry name" value="L-FUCOSE-PROTON SYMPORTER"/>
    <property type="match status" value="1"/>
</dbReference>
<comment type="function">
    <text evidence="1">Intake of glucose and galactose.</text>
</comment>
<dbReference type="InterPro" id="IPR005275">
    <property type="entry name" value="Lfuc_symporter_FucP"/>
</dbReference>
<evidence type="ECO:0000256" key="2">
    <source>
        <dbReference type="ARBA" id="ARBA00004429"/>
    </source>
</evidence>
<evidence type="ECO:0000256" key="1">
    <source>
        <dbReference type="ARBA" id="ARBA00003321"/>
    </source>
</evidence>
<keyword evidence="12" id="KW-1185">Reference proteome</keyword>
<comment type="subcellular location">
    <subcellularLocation>
        <location evidence="2">Cell inner membrane</location>
        <topology evidence="2">Multi-pass membrane protein</topology>
    </subcellularLocation>
</comment>
<dbReference type="InterPro" id="IPR036259">
    <property type="entry name" value="MFS_trans_sf"/>
</dbReference>
<dbReference type="Pfam" id="PF07690">
    <property type="entry name" value="MFS_1"/>
    <property type="match status" value="1"/>
</dbReference>
<keyword evidence="10" id="KW-0472">Membrane</keyword>
<dbReference type="InterPro" id="IPR050375">
    <property type="entry name" value="MFS_TsgA-like"/>
</dbReference>
<evidence type="ECO:0000256" key="4">
    <source>
        <dbReference type="ARBA" id="ARBA00022448"/>
    </source>
</evidence>
<dbReference type="OrthoDB" id="9786665at2"/>
<reference evidence="11 12" key="1">
    <citation type="submission" date="2015-12" db="EMBL/GenBank/DDBJ databases">
        <title>Genome sequence of Mucilaginibacter gotjawali.</title>
        <authorList>
            <person name="Lee J.S."/>
            <person name="Lee K.C."/>
            <person name="Kim K.K."/>
            <person name="Lee B.W."/>
        </authorList>
    </citation>
    <scope>NUCLEOTIDE SEQUENCE [LARGE SCALE GENOMIC DNA]</scope>
    <source>
        <strain evidence="11 12">SA3-7</strain>
    </source>
</reference>
<evidence type="ECO:0000256" key="9">
    <source>
        <dbReference type="ARBA" id="ARBA00022989"/>
    </source>
</evidence>
<dbReference type="Gene3D" id="1.20.1250.20">
    <property type="entry name" value="MFS general substrate transporter like domains"/>
    <property type="match status" value="2"/>
</dbReference>
<evidence type="ECO:0000313" key="11">
    <source>
        <dbReference type="EMBL" id="BAU54172.1"/>
    </source>
</evidence>
<dbReference type="KEGG" id="mgot:MgSA37_02344"/>
<evidence type="ECO:0000256" key="8">
    <source>
        <dbReference type="ARBA" id="ARBA00022692"/>
    </source>
</evidence>
<dbReference type="GO" id="GO:0005354">
    <property type="term" value="F:galactose transmembrane transporter activity"/>
    <property type="evidence" value="ECO:0007669"/>
    <property type="project" value="InterPro"/>
</dbReference>
<evidence type="ECO:0000256" key="5">
    <source>
        <dbReference type="ARBA" id="ARBA00022475"/>
    </source>
</evidence>
<keyword evidence="8" id="KW-0812">Transmembrane</keyword>
<dbReference type="InterPro" id="IPR020846">
    <property type="entry name" value="MFS_dom"/>
</dbReference>
<dbReference type="RefSeq" id="WP_096352016.1">
    <property type="nucleotide sequence ID" value="NZ_AP017313.1"/>
</dbReference>
<proteinExistence type="inferred from homology"/>
<dbReference type="GO" id="GO:0005886">
    <property type="term" value="C:plasma membrane"/>
    <property type="evidence" value="ECO:0007669"/>
    <property type="project" value="UniProtKB-SubCell"/>
</dbReference>
<keyword evidence="7" id="KW-0762">Sugar transport</keyword>
<accession>A0A0X8X1P9</accession>
<dbReference type="PROSITE" id="PS50850">
    <property type="entry name" value="MFS"/>
    <property type="match status" value="1"/>
</dbReference>
<keyword evidence="5" id="KW-1003">Cell membrane</keyword>
<keyword evidence="9" id="KW-1133">Transmembrane helix</keyword>
<sequence>MTTKKKTFIALVLVTSLFFIWGFALNLNPILIKHLKKACQLTLFQSSLVDSASYTAYFLLAIPAARFMKRFGYKGGILLGLLLFATGAILFYPAAEVRSFVFFLIALFILFSGAAFLETAANPYITCLGEPEGAERRINFSQSFNGLAASIAPLFGGIVILSGVELTKEQYAKMSNSELTHYLNKEASSVELPYLIIGLVVLVVAFLVYKAHLPEITETDTAEETGKSLGRQIWELLGIKQLRSGVIAQFFYVGAQAGIWGLFGFFCNKLAHMPEKTAATYLTVATFAFMLGRFSGSYLMRFFNPVKLLATYAVINNVLLISVFFLDGMLSVFTLILISFFMSIMFPTIFSLSIRGLGARTKLGSSLVIMAIFGGAIIPPIMARIFDESNIHFAYLVPIICFAYIFYFASSNLKVKKLEMVAAH</sequence>
<dbReference type="SUPFAM" id="SSF103473">
    <property type="entry name" value="MFS general substrate transporter"/>
    <property type="match status" value="1"/>
</dbReference>
<keyword evidence="6" id="KW-0997">Cell inner membrane</keyword>
<evidence type="ECO:0000313" key="12">
    <source>
        <dbReference type="Proteomes" id="UP000218263"/>
    </source>
</evidence>
<dbReference type="NCBIfam" id="TIGR00885">
    <property type="entry name" value="fucP"/>
    <property type="match status" value="1"/>
</dbReference>
<gene>
    <name evidence="11" type="primary">fucP_5</name>
    <name evidence="11" type="ORF">MgSA37_02344</name>
</gene>
<dbReference type="GO" id="GO:1904659">
    <property type="term" value="P:D-glucose transmembrane transport"/>
    <property type="evidence" value="ECO:0007669"/>
    <property type="project" value="InterPro"/>
</dbReference>
<dbReference type="GO" id="GO:0055056">
    <property type="term" value="F:D-glucose transmembrane transporter activity"/>
    <property type="evidence" value="ECO:0007669"/>
    <property type="project" value="InterPro"/>
</dbReference>
<keyword evidence="4" id="KW-0813">Transport</keyword>
<comment type="similarity">
    <text evidence="3">Belongs to the major facilitator superfamily. FHS transporter (TC 2.A.1.7) family.</text>
</comment>
<dbReference type="InterPro" id="IPR005964">
    <property type="entry name" value="Glc/Gal_transptr_bac"/>
</dbReference>
<evidence type="ECO:0000256" key="6">
    <source>
        <dbReference type="ARBA" id="ARBA00022519"/>
    </source>
</evidence>
<dbReference type="Proteomes" id="UP000218263">
    <property type="component" value="Chromosome"/>
</dbReference>
<evidence type="ECO:0000256" key="7">
    <source>
        <dbReference type="ARBA" id="ARBA00022597"/>
    </source>
</evidence>
<dbReference type="InterPro" id="IPR011701">
    <property type="entry name" value="MFS"/>
</dbReference>
<dbReference type="GO" id="GO:0015535">
    <property type="term" value="F:fucose:proton symporter activity"/>
    <property type="evidence" value="ECO:0007669"/>
    <property type="project" value="InterPro"/>
</dbReference>
<evidence type="ECO:0000256" key="10">
    <source>
        <dbReference type="ARBA" id="ARBA00023136"/>
    </source>
</evidence>
<organism evidence="11 12">
    <name type="scientific">Mucilaginibacter gotjawali</name>
    <dbReference type="NCBI Taxonomy" id="1550579"/>
    <lineage>
        <taxon>Bacteria</taxon>
        <taxon>Pseudomonadati</taxon>
        <taxon>Bacteroidota</taxon>
        <taxon>Sphingobacteriia</taxon>
        <taxon>Sphingobacteriales</taxon>
        <taxon>Sphingobacteriaceae</taxon>
        <taxon>Mucilaginibacter</taxon>
    </lineage>
</organism>
<dbReference type="EMBL" id="AP017313">
    <property type="protein sequence ID" value="BAU54172.1"/>
    <property type="molecule type" value="Genomic_DNA"/>
</dbReference>
<protein>
    <submittedName>
        <fullName evidence="11">L-fucose-proton symporter</fullName>
    </submittedName>
</protein>
<dbReference type="PANTHER" id="PTHR43702:SF3">
    <property type="entry name" value="PROTEIN TSGA"/>
    <property type="match status" value="1"/>
</dbReference>
<dbReference type="NCBIfam" id="TIGR01272">
    <property type="entry name" value="gluP"/>
    <property type="match status" value="1"/>
</dbReference>